<evidence type="ECO:0000256" key="5">
    <source>
        <dbReference type="ARBA" id="ARBA00022679"/>
    </source>
</evidence>
<evidence type="ECO:0000259" key="13">
    <source>
        <dbReference type="Pfam" id="PF02768"/>
    </source>
</evidence>
<dbReference type="NCBIfam" id="TIGR00663">
    <property type="entry name" value="dnan"/>
    <property type="match status" value="1"/>
</dbReference>
<feature type="domain" description="DNA polymerase III beta sliding clamp N-terminal" evidence="11">
    <location>
        <begin position="2"/>
        <end position="96"/>
    </location>
</feature>
<comment type="similarity">
    <text evidence="2 10">Belongs to the beta sliding clamp family.</text>
</comment>
<dbReference type="Pfam" id="PF02768">
    <property type="entry name" value="DNA_pol3_beta_3"/>
    <property type="match status" value="1"/>
</dbReference>
<dbReference type="GO" id="GO:0009360">
    <property type="term" value="C:DNA polymerase III complex"/>
    <property type="evidence" value="ECO:0007669"/>
    <property type="project" value="InterPro"/>
</dbReference>
<evidence type="ECO:0000313" key="15">
    <source>
        <dbReference type="Proteomes" id="UP000002725"/>
    </source>
</evidence>
<evidence type="ECO:0000256" key="2">
    <source>
        <dbReference type="ARBA" id="ARBA00010752"/>
    </source>
</evidence>
<dbReference type="Pfam" id="PF00712">
    <property type="entry name" value="DNA_pol3_beta"/>
    <property type="match status" value="1"/>
</dbReference>
<dbReference type="PANTHER" id="PTHR30478">
    <property type="entry name" value="DNA POLYMERASE III SUBUNIT BETA"/>
    <property type="match status" value="1"/>
</dbReference>
<comment type="subcellular location">
    <subcellularLocation>
        <location evidence="1 10">Cytoplasm</location>
    </subcellularLocation>
</comment>
<dbReference type="KEGG" id="paa:Paes_0002"/>
<gene>
    <name evidence="14" type="ordered locus">Paes_0002</name>
</gene>
<protein>
    <recommendedName>
        <fullName evidence="3 10">Beta sliding clamp</fullName>
    </recommendedName>
</protein>
<dbReference type="GO" id="GO:0008408">
    <property type="term" value="F:3'-5' exonuclease activity"/>
    <property type="evidence" value="ECO:0007669"/>
    <property type="project" value="InterPro"/>
</dbReference>
<evidence type="ECO:0000256" key="9">
    <source>
        <dbReference type="ARBA" id="ARBA00023125"/>
    </source>
</evidence>
<comment type="function">
    <text evidence="10">Confers DNA tethering and processivity to DNA polymerases and other proteins. Acts as a clamp, forming a ring around DNA (a reaction catalyzed by the clamp-loading complex) which diffuses in an ATP-independent manner freely and bidirectionally along dsDNA. Initially characterized for its ability to contact the catalytic subunit of DNA polymerase III (Pol III), a complex, multichain enzyme responsible for most of the replicative synthesis in bacteria; Pol III exhibits 3'-5' exonuclease proofreading activity. The beta chain is required for initiation of replication as well as for processivity of DNA replication.</text>
</comment>
<dbReference type="Proteomes" id="UP000002725">
    <property type="component" value="Chromosome"/>
</dbReference>
<dbReference type="PIRSF" id="PIRSF000804">
    <property type="entry name" value="DNA_pol_III_b"/>
    <property type="match status" value="1"/>
</dbReference>
<dbReference type="InterPro" id="IPR046938">
    <property type="entry name" value="DNA_clamp_sf"/>
</dbReference>
<dbReference type="SUPFAM" id="SSF55979">
    <property type="entry name" value="DNA clamp"/>
    <property type="match status" value="3"/>
</dbReference>
<comment type="subunit">
    <text evidence="10">Forms a ring-shaped head-to-tail homodimer around DNA.</text>
</comment>
<keyword evidence="8 10" id="KW-0239">DNA-directed DNA polymerase</keyword>
<proteinExistence type="inferred from homology"/>
<dbReference type="Pfam" id="PF02767">
    <property type="entry name" value="DNA_pol3_beta_2"/>
    <property type="match status" value="1"/>
</dbReference>
<dbReference type="EMBL" id="CP001108">
    <property type="protein sequence ID" value="ACF45068.1"/>
    <property type="molecule type" value="Genomic_DNA"/>
</dbReference>
<dbReference type="PANTHER" id="PTHR30478:SF0">
    <property type="entry name" value="BETA SLIDING CLAMP"/>
    <property type="match status" value="1"/>
</dbReference>
<name>B4S936_PROA2</name>
<reference evidence="14" key="1">
    <citation type="submission" date="2008-06" db="EMBL/GenBank/DDBJ databases">
        <title>Complete sequence of chromosome of Prosthecochloris aestuarii DSM 271.</title>
        <authorList>
            <consortium name="US DOE Joint Genome Institute"/>
            <person name="Lucas S."/>
            <person name="Copeland A."/>
            <person name="Lapidus A."/>
            <person name="Glavina del Rio T."/>
            <person name="Dalin E."/>
            <person name="Tice H."/>
            <person name="Bruce D."/>
            <person name="Goodwin L."/>
            <person name="Pitluck S."/>
            <person name="Schmutz J."/>
            <person name="Larimer F."/>
            <person name="Land M."/>
            <person name="Hauser L."/>
            <person name="Kyrpides N."/>
            <person name="Anderson I."/>
            <person name="Liu Z."/>
            <person name="Li T."/>
            <person name="Zhao F."/>
            <person name="Overmann J."/>
            <person name="Bryant D.A."/>
            <person name="Richardson P."/>
        </authorList>
    </citation>
    <scope>NUCLEOTIDE SEQUENCE [LARGE SCALE GENOMIC DNA]</scope>
    <source>
        <strain evidence="14">DSM 271</strain>
    </source>
</reference>
<dbReference type="SMART" id="SM00480">
    <property type="entry name" value="POL3Bc"/>
    <property type="match status" value="1"/>
</dbReference>
<sequence>MMKFSTSIKHFQDAVNKVTQAIPAKALDPRYENLHLFLDNGSLTLYATDGELSITATTEVESTDQGSFGMKARTILEFLRSMYDTSVTFNIERQQLSDQGLIDISTDKGRYRIPCSFESKQEKKDKDFDLELTLTSADLLDIIQKTIFACSVDGMRPAMMGVLLELENNKITAVSTDGHRLVRCIKTCESGVETKKRIVIPARVLSILQKLTQDDTVTLSIDTTNNSVRFVFPNLILDAALIVEQYPNYEAVIPLDNEKIVSINRSTLYDSVRRVGKFSSIGDIRISVAESVMTLMAENTNEGESAQEEIACVYSGEDLVIGFNSKFIEAALGHIETETITMELSSPTTAVILKPEKEEEQQNLIILVMPVRINN</sequence>
<dbReference type="eggNOG" id="COG0592">
    <property type="taxonomic scope" value="Bacteria"/>
</dbReference>
<keyword evidence="5 10" id="KW-0808">Transferase</keyword>
<evidence type="ECO:0000256" key="8">
    <source>
        <dbReference type="ARBA" id="ARBA00022932"/>
    </source>
</evidence>
<dbReference type="GO" id="GO:0003677">
    <property type="term" value="F:DNA binding"/>
    <property type="evidence" value="ECO:0007669"/>
    <property type="project" value="UniProtKB-UniRule"/>
</dbReference>
<dbReference type="Gene3D" id="3.70.10.10">
    <property type="match status" value="1"/>
</dbReference>
<evidence type="ECO:0000256" key="1">
    <source>
        <dbReference type="ARBA" id="ARBA00004496"/>
    </source>
</evidence>
<dbReference type="AlphaFoldDB" id="B4S936"/>
<dbReference type="CDD" id="cd00140">
    <property type="entry name" value="beta_clamp"/>
    <property type="match status" value="1"/>
</dbReference>
<dbReference type="STRING" id="290512.Paes_0002"/>
<dbReference type="Gene3D" id="3.10.150.10">
    <property type="entry name" value="DNA Polymerase III, subunit A, domain 2"/>
    <property type="match status" value="1"/>
</dbReference>
<dbReference type="GO" id="GO:0005737">
    <property type="term" value="C:cytoplasm"/>
    <property type="evidence" value="ECO:0007669"/>
    <property type="project" value="UniProtKB-SubCell"/>
</dbReference>
<evidence type="ECO:0000256" key="7">
    <source>
        <dbReference type="ARBA" id="ARBA00022705"/>
    </source>
</evidence>
<evidence type="ECO:0000259" key="12">
    <source>
        <dbReference type="Pfam" id="PF02767"/>
    </source>
</evidence>
<feature type="domain" description="DNA polymerase III beta sliding clamp C-terminal" evidence="13">
    <location>
        <begin position="252"/>
        <end position="366"/>
    </location>
</feature>
<dbReference type="GO" id="GO:0006271">
    <property type="term" value="P:DNA strand elongation involved in DNA replication"/>
    <property type="evidence" value="ECO:0007669"/>
    <property type="project" value="TreeGrafter"/>
</dbReference>
<dbReference type="InterPro" id="IPR022634">
    <property type="entry name" value="DNA_polIII_beta_N"/>
</dbReference>
<dbReference type="InterPro" id="IPR022635">
    <property type="entry name" value="DNA_polIII_beta_C"/>
</dbReference>
<keyword evidence="15" id="KW-1185">Reference proteome</keyword>
<dbReference type="InterPro" id="IPR001001">
    <property type="entry name" value="DNA_polIII_beta"/>
</dbReference>
<evidence type="ECO:0000256" key="10">
    <source>
        <dbReference type="PIRNR" id="PIRNR000804"/>
    </source>
</evidence>
<dbReference type="GO" id="GO:0003887">
    <property type="term" value="F:DNA-directed DNA polymerase activity"/>
    <property type="evidence" value="ECO:0007669"/>
    <property type="project" value="UniProtKB-UniRule"/>
</dbReference>
<dbReference type="InterPro" id="IPR022637">
    <property type="entry name" value="DNA_polIII_beta_cen"/>
</dbReference>
<keyword evidence="7 10" id="KW-0235">DNA replication</keyword>
<evidence type="ECO:0000256" key="3">
    <source>
        <dbReference type="ARBA" id="ARBA00021035"/>
    </source>
</evidence>
<accession>B4S936</accession>
<evidence type="ECO:0000256" key="4">
    <source>
        <dbReference type="ARBA" id="ARBA00022490"/>
    </source>
</evidence>
<evidence type="ECO:0000259" key="11">
    <source>
        <dbReference type="Pfam" id="PF00712"/>
    </source>
</evidence>
<feature type="domain" description="DNA polymerase III beta sliding clamp central" evidence="12">
    <location>
        <begin position="134"/>
        <end position="248"/>
    </location>
</feature>
<organism evidence="14 15">
    <name type="scientific">Prosthecochloris aestuarii (strain DSM 271 / SK 413)</name>
    <dbReference type="NCBI Taxonomy" id="290512"/>
    <lineage>
        <taxon>Bacteria</taxon>
        <taxon>Pseudomonadati</taxon>
        <taxon>Chlorobiota</taxon>
        <taxon>Chlorobiia</taxon>
        <taxon>Chlorobiales</taxon>
        <taxon>Chlorobiaceae</taxon>
        <taxon>Prosthecochloris</taxon>
    </lineage>
</organism>
<keyword evidence="4 10" id="KW-0963">Cytoplasm</keyword>
<dbReference type="HOGENOM" id="CLU_038149_4_1_10"/>
<evidence type="ECO:0000313" key="14">
    <source>
        <dbReference type="EMBL" id="ACF45068.1"/>
    </source>
</evidence>
<evidence type="ECO:0000256" key="6">
    <source>
        <dbReference type="ARBA" id="ARBA00022695"/>
    </source>
</evidence>
<keyword evidence="9" id="KW-0238">DNA-binding</keyword>
<keyword evidence="6 10" id="KW-0548">Nucleotidyltransferase</keyword>